<dbReference type="OrthoDB" id="9449914at2759"/>
<sequence length="708" mass="76235">MATESTATFDSAGHEQLKDGPSIHEHVDPCREAHLDDHQQTPPFISSVEHAEPSREPHLQCAALECDSQAWPPEGDITPPTVAEDVVSGVQPEELPEEKGDTGATQILHSDPEVGINLTLSENQQENEDKLKKKEEEMNEENEQVKGPTGSPVSEVGAEPTEKAPSDLVDSNPLDFRLARQQWAELETGACKPPQLQEDNRSCSGKEKPCSGEKAVAEVPSTWQSHRDDAGGRELALDEQDSQEQGSRPPTLATVAPEAANGKAEEVLAGDGEEPAGSELTGGESQPETEEGSSTPGCWPPGDDTGSSAPTGPMETEIADNMSDSGVSADFSPGSTLELSSGPDGPPPCETPIEKEIRLAMEREESLRKARGISKPTVSEEYVEIPLMKPILAQPLPVALGKGKERQFAGKQMQKEILMDTKREEDLVQMGKVPGEYDRGGNQELHEKKILFEQFQEKCPENPETPLSRKPSSPSSMDVMEADGAMQSCPNPQDVPGSATIPVPACPAPKGPSLSEGISGNVIILENSIALHPIVDAPALNAIYGLPASSSSHACQGSTFPEESVTILDSRSLLSKHNGSEKVQLEDGIPKENPFFKLRSSKASQPVVEQDIREAQEREMELRRQRYSLYGSEGPQEGTGGGEEEPPSAPTPAERLSSGKLDVTWPPPQSTAAEGDQAEMNRSPKPPRQKTPLLQRWETGMVNGHQEE</sequence>
<feature type="region of interest" description="Disordered" evidence="1">
    <location>
        <begin position="596"/>
        <end position="708"/>
    </location>
</feature>
<feature type="compositionally biased region" description="Basic and acidic residues" evidence="1">
    <location>
        <begin position="198"/>
        <end position="211"/>
    </location>
</feature>
<evidence type="ECO:0000256" key="1">
    <source>
        <dbReference type="SAM" id="MobiDB-lite"/>
    </source>
</evidence>
<feature type="region of interest" description="Disordered" evidence="1">
    <location>
        <begin position="91"/>
        <end position="174"/>
    </location>
</feature>
<dbReference type="CTD" id="113230"/>
<evidence type="ECO:0000313" key="3">
    <source>
        <dbReference type="Proteomes" id="UP000694620"/>
    </source>
</evidence>
<name>A0A8C4TMA0_ERPCA</name>
<accession>A0A8C4TMA0</accession>
<feature type="compositionally biased region" description="Basic and acidic residues" evidence="1">
    <location>
        <begin position="610"/>
        <end position="624"/>
    </location>
</feature>
<feature type="compositionally biased region" description="Basic and acidic residues" evidence="1">
    <location>
        <begin position="225"/>
        <end position="236"/>
    </location>
</feature>
<reference evidence="2" key="1">
    <citation type="submission" date="2021-06" db="EMBL/GenBank/DDBJ databases">
        <authorList>
            <consortium name="Wellcome Sanger Institute Data Sharing"/>
        </authorList>
    </citation>
    <scope>NUCLEOTIDE SEQUENCE [LARGE SCALE GENOMIC DNA]</scope>
</reference>
<keyword evidence="3" id="KW-1185">Reference proteome</keyword>
<reference evidence="2" key="3">
    <citation type="submission" date="2025-09" db="UniProtKB">
        <authorList>
            <consortium name="Ensembl"/>
        </authorList>
    </citation>
    <scope>IDENTIFICATION</scope>
</reference>
<dbReference type="RefSeq" id="XP_051776358.1">
    <property type="nucleotide sequence ID" value="XM_051920398.1"/>
</dbReference>
<dbReference type="AlphaFoldDB" id="A0A8C4TMA0"/>
<evidence type="ECO:0008006" key="4">
    <source>
        <dbReference type="Google" id="ProtNLM"/>
    </source>
</evidence>
<dbReference type="Ensembl" id="ENSECRT00000033314.1">
    <property type="protein sequence ID" value="ENSECRP00000032591.1"/>
    <property type="gene ID" value="ENSECRG00000022081.1"/>
</dbReference>
<dbReference type="PANTHER" id="PTHR18839:SF0">
    <property type="entry name" value="MITOTIC INTERACTOR AND SUBSTRATE OF PLK1 ISOFORM X1-RELATED"/>
    <property type="match status" value="1"/>
</dbReference>
<feature type="compositionally biased region" description="Basic and acidic residues" evidence="1">
    <location>
        <begin position="12"/>
        <end position="39"/>
    </location>
</feature>
<dbReference type="Proteomes" id="UP000694620">
    <property type="component" value="Chromosome 17"/>
</dbReference>
<gene>
    <name evidence="2" type="primary">misp3</name>
</gene>
<protein>
    <recommendedName>
        <fullName evidence="4">A-kinase anchor protein 2 C-terminal domain-containing protein</fullName>
    </recommendedName>
</protein>
<dbReference type="GeneTree" id="ENSGT00940000154739"/>
<dbReference type="GeneID" id="114667699"/>
<feature type="compositionally biased region" description="Basic and acidic residues" evidence="1">
    <location>
        <begin position="127"/>
        <end position="136"/>
    </location>
</feature>
<feature type="region of interest" description="Disordered" evidence="1">
    <location>
        <begin position="187"/>
        <end position="352"/>
    </location>
</feature>
<feature type="region of interest" description="Disordered" evidence="1">
    <location>
        <begin position="457"/>
        <end position="478"/>
    </location>
</feature>
<proteinExistence type="predicted"/>
<organism evidence="2 3">
    <name type="scientific">Erpetoichthys calabaricus</name>
    <name type="common">Rope fish</name>
    <name type="synonym">Calamoichthys calabaricus</name>
    <dbReference type="NCBI Taxonomy" id="27687"/>
    <lineage>
        <taxon>Eukaryota</taxon>
        <taxon>Metazoa</taxon>
        <taxon>Chordata</taxon>
        <taxon>Craniata</taxon>
        <taxon>Vertebrata</taxon>
        <taxon>Euteleostomi</taxon>
        <taxon>Actinopterygii</taxon>
        <taxon>Polypteriformes</taxon>
        <taxon>Polypteridae</taxon>
        <taxon>Erpetoichthys</taxon>
    </lineage>
</organism>
<reference evidence="2" key="2">
    <citation type="submission" date="2025-08" db="UniProtKB">
        <authorList>
            <consortium name="Ensembl"/>
        </authorList>
    </citation>
    <scope>IDENTIFICATION</scope>
</reference>
<dbReference type="RefSeq" id="XP_028678942.1">
    <property type="nucleotide sequence ID" value="XM_028823109.2"/>
</dbReference>
<dbReference type="PANTHER" id="PTHR18839">
    <property type="entry name" value="MITOTIC INTERACTOR AND SUBSTRATE OF PLK1 MISP FAMILY MEMBER"/>
    <property type="match status" value="1"/>
</dbReference>
<evidence type="ECO:0000313" key="2">
    <source>
        <dbReference type="Ensembl" id="ENSECRP00000032591.1"/>
    </source>
</evidence>
<feature type="region of interest" description="Disordered" evidence="1">
    <location>
        <begin position="1"/>
        <end position="57"/>
    </location>
</feature>
<dbReference type="InterPro" id="IPR042779">
    <property type="entry name" value="MISP/MISP3-like"/>
</dbReference>